<evidence type="ECO:0000256" key="2">
    <source>
        <dbReference type="SAM" id="SignalP"/>
    </source>
</evidence>
<protein>
    <recommendedName>
        <fullName evidence="5">CARDB domain-containing protein</fullName>
    </recommendedName>
</protein>
<keyword evidence="1" id="KW-1133">Transmembrane helix</keyword>
<name>A0A1F6E3B7_9BACT</name>
<proteinExistence type="predicted"/>
<feature type="signal peptide" evidence="2">
    <location>
        <begin position="1"/>
        <end position="24"/>
    </location>
</feature>
<evidence type="ECO:0000313" key="4">
    <source>
        <dbReference type="Proteomes" id="UP000177107"/>
    </source>
</evidence>
<keyword evidence="1" id="KW-0812">Transmembrane</keyword>
<evidence type="ECO:0000256" key="1">
    <source>
        <dbReference type="SAM" id="Phobius"/>
    </source>
</evidence>
<dbReference type="AlphaFoldDB" id="A0A1F6E3B7"/>
<dbReference type="EMBL" id="MFLM01000012">
    <property type="protein sequence ID" value="OGG68194.1"/>
    <property type="molecule type" value="Genomic_DNA"/>
</dbReference>
<evidence type="ECO:0000313" key="3">
    <source>
        <dbReference type="EMBL" id="OGG68194.1"/>
    </source>
</evidence>
<organism evidence="3 4">
    <name type="scientific">Candidatus Kaiserbacteria bacterium RIFCSPHIGHO2_02_FULL_56_30</name>
    <dbReference type="NCBI Taxonomy" id="1798499"/>
    <lineage>
        <taxon>Bacteria</taxon>
        <taxon>Candidatus Kaiseribacteriota</taxon>
    </lineage>
</organism>
<dbReference type="Gene3D" id="2.60.40.10">
    <property type="entry name" value="Immunoglobulins"/>
    <property type="match status" value="1"/>
</dbReference>
<sequence>MPLARVAPLALLALLALPLGVASAAPSPAGFTPGAVWLSKATLVAGDTVKAYAALHNSAEATLSGSVIFMIDDATIGSVPFSLTSGAAVILSTPWEAVAGTHTLYAKIESATDPDTSEAVALSYATSSAVAIVVAEAPAPSAFAEAVEQVVSAVGSALPAAGRVAGAAIEILEPIRKGGVAILEKALEERKSPKATEVAGTLSALPTALLSTLLPIFESPLLFSVLFVLSSLVILIIVFRALARGRL</sequence>
<keyword evidence="2" id="KW-0732">Signal</keyword>
<keyword evidence="1" id="KW-0472">Membrane</keyword>
<reference evidence="3 4" key="1">
    <citation type="journal article" date="2016" name="Nat. Commun.">
        <title>Thousands of microbial genomes shed light on interconnected biogeochemical processes in an aquifer system.</title>
        <authorList>
            <person name="Anantharaman K."/>
            <person name="Brown C.T."/>
            <person name="Hug L.A."/>
            <person name="Sharon I."/>
            <person name="Castelle C.J."/>
            <person name="Probst A.J."/>
            <person name="Thomas B.C."/>
            <person name="Singh A."/>
            <person name="Wilkins M.J."/>
            <person name="Karaoz U."/>
            <person name="Brodie E.L."/>
            <person name="Williams K.H."/>
            <person name="Hubbard S.S."/>
            <person name="Banfield J.F."/>
        </authorList>
    </citation>
    <scope>NUCLEOTIDE SEQUENCE [LARGE SCALE GENOMIC DNA]</scope>
</reference>
<dbReference type="Proteomes" id="UP000177107">
    <property type="component" value="Unassembled WGS sequence"/>
</dbReference>
<comment type="caution">
    <text evidence="3">The sequence shown here is derived from an EMBL/GenBank/DDBJ whole genome shotgun (WGS) entry which is preliminary data.</text>
</comment>
<feature type="chain" id="PRO_5009524041" description="CARDB domain-containing protein" evidence="2">
    <location>
        <begin position="25"/>
        <end position="247"/>
    </location>
</feature>
<evidence type="ECO:0008006" key="5">
    <source>
        <dbReference type="Google" id="ProtNLM"/>
    </source>
</evidence>
<accession>A0A1F6E3B7</accession>
<gene>
    <name evidence="3" type="ORF">A3C95_02225</name>
</gene>
<feature type="transmembrane region" description="Helical" evidence="1">
    <location>
        <begin position="221"/>
        <end position="243"/>
    </location>
</feature>
<dbReference type="InterPro" id="IPR013783">
    <property type="entry name" value="Ig-like_fold"/>
</dbReference>